<dbReference type="Pfam" id="PF17917">
    <property type="entry name" value="RT_RNaseH"/>
    <property type="match status" value="1"/>
</dbReference>
<gene>
    <name evidence="9" type="ORF">CK203_018512</name>
    <name evidence="8" type="ORF">CK203_070328</name>
</gene>
<keyword evidence="6" id="KW-0695">RNA-directed DNA polymerase</keyword>
<dbReference type="GO" id="GO:0016787">
    <property type="term" value="F:hydrolase activity"/>
    <property type="evidence" value="ECO:0007669"/>
    <property type="project" value="UniProtKB-KW"/>
</dbReference>
<keyword evidence="5" id="KW-0378">Hydrolase</keyword>
<evidence type="ECO:0000259" key="7">
    <source>
        <dbReference type="Pfam" id="PF17917"/>
    </source>
</evidence>
<evidence type="ECO:0000256" key="6">
    <source>
        <dbReference type="ARBA" id="ARBA00022918"/>
    </source>
</evidence>
<dbReference type="EMBL" id="QGNW01001381">
    <property type="protein sequence ID" value="RVW43303.1"/>
    <property type="molecule type" value="Genomic_DNA"/>
</dbReference>
<dbReference type="AlphaFoldDB" id="A0A438E6K1"/>
<sequence>MSKAMVGAETRYSQVEKTALALKDVARKLCPYFQAHQVTVLTNQPLRVILYKPYLSERMLKWVIKLSEYGIKHQRRLSLKGQVMVDFIAELPKKQAHPADHPGKQWWTLHVDGVSKVSRSGVGLIL</sequence>
<dbReference type="InterPro" id="IPR041373">
    <property type="entry name" value="RT_RNaseH"/>
</dbReference>
<feature type="domain" description="Reverse transcriptase RNase H-like" evidence="7">
    <location>
        <begin position="1"/>
        <end position="69"/>
    </location>
</feature>
<evidence type="ECO:0000256" key="4">
    <source>
        <dbReference type="ARBA" id="ARBA00022759"/>
    </source>
</evidence>
<name>A0A438E6K1_VITVI</name>
<keyword evidence="4" id="KW-0255">Endonuclease</keyword>
<dbReference type="GO" id="GO:0004519">
    <property type="term" value="F:endonuclease activity"/>
    <property type="evidence" value="ECO:0007669"/>
    <property type="project" value="UniProtKB-KW"/>
</dbReference>
<keyword evidence="3" id="KW-0540">Nuclease</keyword>
<evidence type="ECO:0000313" key="8">
    <source>
        <dbReference type="EMBL" id="RVW43303.1"/>
    </source>
</evidence>
<dbReference type="Proteomes" id="UP000288805">
    <property type="component" value="Unassembled WGS sequence"/>
</dbReference>
<proteinExistence type="predicted"/>
<organism evidence="8 10">
    <name type="scientific">Vitis vinifera</name>
    <name type="common">Grape</name>
    <dbReference type="NCBI Taxonomy" id="29760"/>
    <lineage>
        <taxon>Eukaryota</taxon>
        <taxon>Viridiplantae</taxon>
        <taxon>Streptophyta</taxon>
        <taxon>Embryophyta</taxon>
        <taxon>Tracheophyta</taxon>
        <taxon>Spermatophyta</taxon>
        <taxon>Magnoliopsida</taxon>
        <taxon>eudicotyledons</taxon>
        <taxon>Gunneridae</taxon>
        <taxon>Pentapetalae</taxon>
        <taxon>rosids</taxon>
        <taxon>Vitales</taxon>
        <taxon>Vitaceae</taxon>
        <taxon>Viteae</taxon>
        <taxon>Vitis</taxon>
    </lineage>
</organism>
<dbReference type="PANTHER" id="PTHR48475">
    <property type="entry name" value="RIBONUCLEASE H"/>
    <property type="match status" value="1"/>
</dbReference>
<evidence type="ECO:0000256" key="2">
    <source>
        <dbReference type="ARBA" id="ARBA00022695"/>
    </source>
</evidence>
<evidence type="ECO:0000313" key="9">
    <source>
        <dbReference type="EMBL" id="RVX04330.1"/>
    </source>
</evidence>
<dbReference type="Gramene" id="Vitis01g00796.t01">
    <property type="protein sequence ID" value="Vitis01g00796.t01.CDS"/>
    <property type="gene ID" value="Vitis01g00796"/>
</dbReference>
<dbReference type="GO" id="GO:0003964">
    <property type="term" value="F:RNA-directed DNA polymerase activity"/>
    <property type="evidence" value="ECO:0007669"/>
    <property type="project" value="UniProtKB-KW"/>
</dbReference>
<dbReference type="PANTHER" id="PTHR48475:SF2">
    <property type="entry name" value="RIBONUCLEASE H"/>
    <property type="match status" value="1"/>
</dbReference>
<evidence type="ECO:0000313" key="10">
    <source>
        <dbReference type="Proteomes" id="UP000288805"/>
    </source>
</evidence>
<evidence type="ECO:0000256" key="1">
    <source>
        <dbReference type="ARBA" id="ARBA00022679"/>
    </source>
</evidence>
<reference evidence="8 10" key="1">
    <citation type="journal article" date="2018" name="PLoS Genet.">
        <title>Population sequencing reveals clonal diversity and ancestral inbreeding in the grapevine cultivar Chardonnay.</title>
        <authorList>
            <person name="Roach M.J."/>
            <person name="Johnson D.L."/>
            <person name="Bohlmann J."/>
            <person name="van Vuuren H.J."/>
            <person name="Jones S.J."/>
            <person name="Pretorius I.S."/>
            <person name="Schmidt S.A."/>
            <person name="Borneman A.R."/>
        </authorList>
    </citation>
    <scope>NUCLEOTIDE SEQUENCE [LARGE SCALE GENOMIC DNA]</scope>
    <source>
        <strain evidence="10">cv. Chardonnay</strain>
        <strain evidence="8">I10V1</strain>
        <tissue evidence="8">Leaf</tissue>
    </source>
</reference>
<comment type="caution">
    <text evidence="8">The sequence shown here is derived from an EMBL/GenBank/DDBJ whole genome shotgun (WGS) entry which is preliminary data.</text>
</comment>
<keyword evidence="2" id="KW-0548">Nucleotidyltransferase</keyword>
<dbReference type="EMBL" id="QGNW01000061">
    <property type="protein sequence ID" value="RVX04330.1"/>
    <property type="molecule type" value="Genomic_DNA"/>
</dbReference>
<dbReference type="SUPFAM" id="SSF56672">
    <property type="entry name" value="DNA/RNA polymerases"/>
    <property type="match status" value="1"/>
</dbReference>
<accession>A0A438E6K1</accession>
<evidence type="ECO:0000256" key="5">
    <source>
        <dbReference type="ARBA" id="ARBA00022801"/>
    </source>
</evidence>
<protein>
    <recommendedName>
        <fullName evidence="7">Reverse transcriptase RNase H-like domain-containing protein</fullName>
    </recommendedName>
</protein>
<dbReference type="InterPro" id="IPR043502">
    <property type="entry name" value="DNA/RNA_pol_sf"/>
</dbReference>
<evidence type="ECO:0000256" key="3">
    <source>
        <dbReference type="ARBA" id="ARBA00022722"/>
    </source>
</evidence>
<keyword evidence="1" id="KW-0808">Transferase</keyword>